<dbReference type="Gene3D" id="3.50.50.60">
    <property type="entry name" value="FAD/NAD(P)-binding domain"/>
    <property type="match status" value="1"/>
</dbReference>
<organism evidence="4 5">
    <name type="scientific">Aliidongia dinghuensis</name>
    <dbReference type="NCBI Taxonomy" id="1867774"/>
    <lineage>
        <taxon>Bacteria</taxon>
        <taxon>Pseudomonadati</taxon>
        <taxon>Pseudomonadota</taxon>
        <taxon>Alphaproteobacteria</taxon>
        <taxon>Rhodospirillales</taxon>
        <taxon>Dongiaceae</taxon>
        <taxon>Aliidongia</taxon>
    </lineage>
</organism>
<name>A0A8J2YWY8_9PROT</name>
<evidence type="ECO:0000313" key="4">
    <source>
        <dbReference type="EMBL" id="GGF34366.1"/>
    </source>
</evidence>
<feature type="domain" description="FAD-binding" evidence="3">
    <location>
        <begin position="2"/>
        <end position="344"/>
    </location>
</feature>
<keyword evidence="5" id="KW-1185">Reference proteome</keyword>
<dbReference type="PRINTS" id="PR00420">
    <property type="entry name" value="RNGMNOXGNASE"/>
</dbReference>
<dbReference type="GO" id="GO:0043639">
    <property type="term" value="P:benzoate catabolic process"/>
    <property type="evidence" value="ECO:0007669"/>
    <property type="project" value="InterPro"/>
</dbReference>
<accession>A0A8J2YWY8</accession>
<reference evidence="4" key="2">
    <citation type="submission" date="2020-09" db="EMBL/GenBank/DDBJ databases">
        <authorList>
            <person name="Sun Q."/>
            <person name="Zhou Y."/>
        </authorList>
    </citation>
    <scope>NUCLEOTIDE SEQUENCE</scope>
    <source>
        <strain evidence="4">CGMCC 1.15725</strain>
    </source>
</reference>
<evidence type="ECO:0000313" key="5">
    <source>
        <dbReference type="Proteomes" id="UP000646365"/>
    </source>
</evidence>
<sequence>MRTQVGIVGAGPAGLLLSHLLHRCGIASVVLEARSRKYVEERIRAGVLEQGTVDLLNEAGVGARMRREGLMHHGIELRFGGRNHRIDFAELTGGHGVTVYGQHEVVKDLIAQRLADGGDLRFEAEDVSVHEFDGARPKIRFQHQGTAQELECDFIAGCDGFHGVCRPSIPADRIKTFDRIYPFAWLGILAKAAPSQDELIYANHPDGFALYSMRSPEITRLYLQCRPDEDLSQWSDERIWAALHKRLGDRADGWRLNEGPILQKSVTPMRSFVTEPMRYGRLFLAGDAAHIVPPTGAKGMNLAVADIRVLAEAFDAFYRLGSEEGFETYSETCLKRIWRMQRFSWWMTSMLHRFDDRSDFDQRVQLAELDYVTSSRAASESLAENYVGLMRR</sequence>
<evidence type="ECO:0000259" key="3">
    <source>
        <dbReference type="Pfam" id="PF01494"/>
    </source>
</evidence>
<dbReference type="NCBIfam" id="NF006091">
    <property type="entry name" value="PRK08243.1"/>
    <property type="match status" value="1"/>
</dbReference>
<dbReference type="RefSeq" id="WP_189050141.1">
    <property type="nucleotide sequence ID" value="NZ_BMJQ01000013.1"/>
</dbReference>
<dbReference type="PANTHER" id="PTHR43004:SF3">
    <property type="entry name" value="P-HYDROXYBENZOATE HYDROXYLASE"/>
    <property type="match status" value="1"/>
</dbReference>
<dbReference type="EMBL" id="BMJQ01000013">
    <property type="protein sequence ID" value="GGF34366.1"/>
    <property type="molecule type" value="Genomic_DNA"/>
</dbReference>
<dbReference type="PANTHER" id="PTHR43004">
    <property type="entry name" value="TRK SYSTEM POTASSIUM UPTAKE PROTEIN"/>
    <property type="match status" value="1"/>
</dbReference>
<dbReference type="GO" id="GO:0018659">
    <property type="term" value="F:4-hydroxybenzoate 3-monooxygenase activity"/>
    <property type="evidence" value="ECO:0007669"/>
    <property type="project" value="InterPro"/>
</dbReference>
<evidence type="ECO:0000256" key="2">
    <source>
        <dbReference type="ARBA" id="ARBA00022827"/>
    </source>
</evidence>
<dbReference type="SUPFAM" id="SSF54373">
    <property type="entry name" value="FAD-linked reductases, C-terminal domain"/>
    <property type="match status" value="1"/>
</dbReference>
<protein>
    <submittedName>
        <fullName evidence="4">4-hydroxybenzoate 3-monooxygenase</fullName>
    </submittedName>
</protein>
<dbReference type="InterPro" id="IPR036188">
    <property type="entry name" value="FAD/NAD-bd_sf"/>
</dbReference>
<evidence type="ECO:0000256" key="1">
    <source>
        <dbReference type="ARBA" id="ARBA00022630"/>
    </source>
</evidence>
<gene>
    <name evidence="4" type="primary">pobA</name>
    <name evidence="4" type="ORF">GCM10011611_45730</name>
</gene>
<comment type="caution">
    <text evidence="4">The sequence shown here is derived from an EMBL/GenBank/DDBJ whole genome shotgun (WGS) entry which is preliminary data.</text>
</comment>
<dbReference type="GO" id="GO:0071949">
    <property type="term" value="F:FAD binding"/>
    <property type="evidence" value="ECO:0007669"/>
    <property type="project" value="InterPro"/>
</dbReference>
<keyword evidence="2" id="KW-0274">FAD</keyword>
<dbReference type="AlphaFoldDB" id="A0A8J2YWY8"/>
<reference evidence="4" key="1">
    <citation type="journal article" date="2014" name="Int. J. Syst. Evol. Microbiol.">
        <title>Complete genome sequence of Corynebacterium casei LMG S-19264T (=DSM 44701T), isolated from a smear-ripened cheese.</title>
        <authorList>
            <consortium name="US DOE Joint Genome Institute (JGI-PGF)"/>
            <person name="Walter F."/>
            <person name="Albersmeier A."/>
            <person name="Kalinowski J."/>
            <person name="Ruckert C."/>
        </authorList>
    </citation>
    <scope>NUCLEOTIDE SEQUENCE</scope>
    <source>
        <strain evidence="4">CGMCC 1.15725</strain>
    </source>
</reference>
<keyword evidence="1" id="KW-0285">Flavoprotein</keyword>
<dbReference type="Gene3D" id="3.30.9.10">
    <property type="entry name" value="D-Amino Acid Oxidase, subunit A, domain 2"/>
    <property type="match status" value="1"/>
</dbReference>
<proteinExistence type="predicted"/>
<dbReference type="NCBIfam" id="TIGR02360">
    <property type="entry name" value="pbenz_hydroxyl"/>
    <property type="match status" value="1"/>
</dbReference>
<dbReference type="InterPro" id="IPR050641">
    <property type="entry name" value="RIFMO-like"/>
</dbReference>
<dbReference type="InterPro" id="IPR002938">
    <property type="entry name" value="FAD-bd"/>
</dbReference>
<dbReference type="InterPro" id="IPR012733">
    <property type="entry name" value="HB_mOase"/>
</dbReference>
<dbReference type="SUPFAM" id="SSF51905">
    <property type="entry name" value="FAD/NAD(P)-binding domain"/>
    <property type="match status" value="1"/>
</dbReference>
<dbReference type="Proteomes" id="UP000646365">
    <property type="component" value="Unassembled WGS sequence"/>
</dbReference>
<dbReference type="Pfam" id="PF01494">
    <property type="entry name" value="FAD_binding_3"/>
    <property type="match status" value="1"/>
</dbReference>